<gene>
    <name evidence="1" type="ORF">GCM10023186_22180</name>
</gene>
<comment type="caution">
    <text evidence="1">The sequence shown here is derived from an EMBL/GenBank/DDBJ whole genome shotgun (WGS) entry which is preliminary data.</text>
</comment>
<organism evidence="1 2">
    <name type="scientific">Hymenobacter koreensis</name>
    <dbReference type="NCBI Taxonomy" id="1084523"/>
    <lineage>
        <taxon>Bacteria</taxon>
        <taxon>Pseudomonadati</taxon>
        <taxon>Bacteroidota</taxon>
        <taxon>Cytophagia</taxon>
        <taxon>Cytophagales</taxon>
        <taxon>Hymenobacteraceae</taxon>
        <taxon>Hymenobacter</taxon>
    </lineage>
</organism>
<protein>
    <submittedName>
        <fullName evidence="1">Uncharacterized protein</fullName>
    </submittedName>
</protein>
<proteinExistence type="predicted"/>
<dbReference type="RefSeq" id="WP_345224157.1">
    <property type="nucleotide sequence ID" value="NZ_BAABHA010000004.1"/>
</dbReference>
<dbReference type="Proteomes" id="UP001500454">
    <property type="component" value="Unassembled WGS sequence"/>
</dbReference>
<name>A0ABP8IZI6_9BACT</name>
<evidence type="ECO:0000313" key="1">
    <source>
        <dbReference type="EMBL" id="GAA4382134.1"/>
    </source>
</evidence>
<evidence type="ECO:0000313" key="2">
    <source>
        <dbReference type="Proteomes" id="UP001500454"/>
    </source>
</evidence>
<reference evidence="2" key="1">
    <citation type="journal article" date="2019" name="Int. J. Syst. Evol. Microbiol.">
        <title>The Global Catalogue of Microorganisms (GCM) 10K type strain sequencing project: providing services to taxonomists for standard genome sequencing and annotation.</title>
        <authorList>
            <consortium name="The Broad Institute Genomics Platform"/>
            <consortium name="The Broad Institute Genome Sequencing Center for Infectious Disease"/>
            <person name="Wu L."/>
            <person name="Ma J."/>
        </authorList>
    </citation>
    <scope>NUCLEOTIDE SEQUENCE [LARGE SCALE GENOMIC DNA]</scope>
    <source>
        <strain evidence="2">JCM 17924</strain>
    </source>
</reference>
<accession>A0ABP8IZI6</accession>
<sequence length="115" mass="13642">MEVPRIHLIEKQWLVQPNADEPGVLESGFWKHIEPQVAERLIGGKIYFHLKQQERAYASGRIVGYRHALENERIDSIVFLFRPDDPVEPMRVQSLNWEPTNLRHINVYPYRQIIL</sequence>
<keyword evidence="2" id="KW-1185">Reference proteome</keyword>
<dbReference type="EMBL" id="BAABHA010000004">
    <property type="protein sequence ID" value="GAA4382134.1"/>
    <property type="molecule type" value="Genomic_DNA"/>
</dbReference>